<dbReference type="Proteomes" id="UP000267250">
    <property type="component" value="Chromosome"/>
</dbReference>
<protein>
    <submittedName>
        <fullName evidence="1">Uncharacterized protein</fullName>
    </submittedName>
</protein>
<dbReference type="AlphaFoldDB" id="A0A3Q9HSW0"/>
<keyword evidence="2" id="KW-1185">Reference proteome</keyword>
<reference evidence="1 2" key="1">
    <citation type="submission" date="2016-07" db="EMBL/GenBank/DDBJ databases">
        <title>Genome and transcriptome analysis of iron-reducing fermentative bacteria Anoxybacter fermentans.</title>
        <authorList>
            <person name="Zeng X."/>
            <person name="Shao Z."/>
        </authorList>
    </citation>
    <scope>NUCLEOTIDE SEQUENCE [LARGE SCALE GENOMIC DNA]</scope>
    <source>
        <strain evidence="1 2">DY22613</strain>
    </source>
</reference>
<sequence>MPLVRNIPEGKVGWKKVKCQICGSECWERPEQKQLLKENNNMIACCTKCAIEKVTIRDGVTIRGG</sequence>
<evidence type="ECO:0000313" key="2">
    <source>
        <dbReference type="Proteomes" id="UP000267250"/>
    </source>
</evidence>
<name>A0A3Q9HSW0_9FIRM</name>
<evidence type="ECO:0000313" key="1">
    <source>
        <dbReference type="EMBL" id="AZR74810.1"/>
    </source>
</evidence>
<dbReference type="EMBL" id="CP016379">
    <property type="protein sequence ID" value="AZR74810.1"/>
    <property type="molecule type" value="Genomic_DNA"/>
</dbReference>
<gene>
    <name evidence="1" type="ORF">BBF96_03435</name>
</gene>
<dbReference type="KEGG" id="aft:BBF96_03435"/>
<proteinExistence type="predicted"/>
<organism evidence="1 2">
    <name type="scientific">Anoxybacter fermentans</name>
    <dbReference type="NCBI Taxonomy" id="1323375"/>
    <lineage>
        <taxon>Bacteria</taxon>
        <taxon>Bacillati</taxon>
        <taxon>Bacillota</taxon>
        <taxon>Clostridia</taxon>
        <taxon>Halanaerobiales</taxon>
        <taxon>Anoxybacter</taxon>
    </lineage>
</organism>
<accession>A0A3Q9HSW0</accession>